<feature type="domain" description="Flagellar assembly protein FliH/Type III secretion system HrpE" evidence="2">
    <location>
        <begin position="123"/>
        <end position="228"/>
    </location>
</feature>
<protein>
    <submittedName>
        <fullName evidence="3">FliH/SctL family protein</fullName>
    </submittedName>
</protein>
<comment type="caution">
    <text evidence="3">The sequence shown here is derived from an EMBL/GenBank/DDBJ whole genome shotgun (WGS) entry which is preliminary data.</text>
</comment>
<dbReference type="Pfam" id="PF02108">
    <property type="entry name" value="FliH"/>
    <property type="match status" value="1"/>
</dbReference>
<evidence type="ECO:0000259" key="2">
    <source>
        <dbReference type="Pfam" id="PF02108"/>
    </source>
</evidence>
<gene>
    <name evidence="3" type="ORF">SIL82_03325</name>
</gene>
<dbReference type="InterPro" id="IPR018035">
    <property type="entry name" value="Flagellar_FliH/T3SS_HrpE"/>
</dbReference>
<sequence>MSEFTAGFSARSQGVAEALQAAFAPRVAGFAAADLRERAERGPVSFSPHGSEGERPRHFSPAAPGTNPTAGWDPFDANPAPPTTPFVDPVAVAHEAGYAIGYVEGGDAARAEMTALAERDRVLLESLSQALQSNDRIDREAVARRLRETVLFLVTRLVGEAGISSDRLAQRIEAAADLLTDATESAMLRVHPDDVALLEGKLPRQIFAVGDASVARGSFVLESASTIVEDGPDLWLEQLAQAIDHVAVPGA</sequence>
<dbReference type="EMBL" id="JAWXXV010000001">
    <property type="protein sequence ID" value="MDX5983277.1"/>
    <property type="molecule type" value="Genomic_DNA"/>
</dbReference>
<reference evidence="3 4" key="1">
    <citation type="submission" date="2023-11" db="EMBL/GenBank/DDBJ databases">
        <title>MicrobeMod: A computational toolkit for identifying prokaryotic methylation and restriction-modification with nanopore sequencing.</title>
        <authorList>
            <person name="Crits-Christoph A."/>
            <person name="Kang S.C."/>
            <person name="Lee H."/>
            <person name="Ostrov N."/>
        </authorList>
    </citation>
    <scope>NUCLEOTIDE SEQUENCE [LARGE SCALE GENOMIC DNA]</scope>
    <source>
        <strain evidence="3 4">ATCC 14820</strain>
    </source>
</reference>
<dbReference type="RefSeq" id="WP_010405383.1">
    <property type="nucleotide sequence ID" value="NZ_JAWXXV010000001.1"/>
</dbReference>
<dbReference type="Proteomes" id="UP001279660">
    <property type="component" value="Unassembled WGS sequence"/>
</dbReference>
<organism evidence="3 4">
    <name type="scientific">Sphingomonas echinoides</name>
    <dbReference type="NCBI Taxonomy" id="59803"/>
    <lineage>
        <taxon>Bacteria</taxon>
        <taxon>Pseudomonadati</taxon>
        <taxon>Pseudomonadota</taxon>
        <taxon>Alphaproteobacteria</taxon>
        <taxon>Sphingomonadales</taxon>
        <taxon>Sphingomonadaceae</taxon>
        <taxon>Sphingomonas</taxon>
    </lineage>
</organism>
<name>A0ABU4PJJ8_9SPHN</name>
<evidence type="ECO:0000313" key="3">
    <source>
        <dbReference type="EMBL" id="MDX5983277.1"/>
    </source>
</evidence>
<accession>A0ABU4PJJ8</accession>
<keyword evidence="4" id="KW-1185">Reference proteome</keyword>
<evidence type="ECO:0000313" key="4">
    <source>
        <dbReference type="Proteomes" id="UP001279660"/>
    </source>
</evidence>
<feature type="region of interest" description="Disordered" evidence="1">
    <location>
        <begin position="41"/>
        <end position="72"/>
    </location>
</feature>
<evidence type="ECO:0000256" key="1">
    <source>
        <dbReference type="SAM" id="MobiDB-lite"/>
    </source>
</evidence>
<proteinExistence type="predicted"/>